<gene>
    <name evidence="7" type="ORF">K0B96_09940</name>
</gene>
<dbReference type="InterPro" id="IPR045028">
    <property type="entry name" value="DinG/Rad3-like"/>
</dbReference>
<dbReference type="PANTHER" id="PTHR11472:SF34">
    <property type="entry name" value="REGULATOR OF TELOMERE ELONGATION HELICASE 1"/>
    <property type="match status" value="1"/>
</dbReference>
<keyword evidence="8" id="KW-1185">Reference proteome</keyword>
<dbReference type="Pfam" id="PF13307">
    <property type="entry name" value="Helicase_C_2"/>
    <property type="match status" value="1"/>
</dbReference>
<dbReference type="SMART" id="SM00491">
    <property type="entry name" value="HELICc2"/>
    <property type="match status" value="1"/>
</dbReference>
<dbReference type="GO" id="GO:0006139">
    <property type="term" value="P:nucleobase-containing compound metabolic process"/>
    <property type="evidence" value="ECO:0007669"/>
    <property type="project" value="InterPro"/>
</dbReference>
<dbReference type="EMBL" id="CP080507">
    <property type="protein sequence ID" value="QYM77646.1"/>
    <property type="molecule type" value="Genomic_DNA"/>
</dbReference>
<dbReference type="InterPro" id="IPR006555">
    <property type="entry name" value="ATP-dep_Helicase_C"/>
</dbReference>
<name>A0A8F9TTA2_9BACT</name>
<dbReference type="GO" id="GO:0003678">
    <property type="term" value="F:DNA helicase activity"/>
    <property type="evidence" value="ECO:0007669"/>
    <property type="project" value="TreeGrafter"/>
</dbReference>
<keyword evidence="3" id="KW-0067">ATP-binding</keyword>
<feature type="region of interest" description="Disordered" evidence="5">
    <location>
        <begin position="1"/>
        <end position="20"/>
    </location>
</feature>
<keyword evidence="1" id="KW-0547">Nucleotide-binding</keyword>
<dbReference type="GO" id="GO:0005524">
    <property type="term" value="F:ATP binding"/>
    <property type="evidence" value="ECO:0007669"/>
    <property type="project" value="UniProtKB-KW"/>
</dbReference>
<dbReference type="PANTHER" id="PTHR11472">
    <property type="entry name" value="DNA REPAIR DEAD HELICASE RAD3/XP-D SUBFAMILY MEMBER"/>
    <property type="match status" value="1"/>
</dbReference>
<evidence type="ECO:0000313" key="8">
    <source>
        <dbReference type="Proteomes" id="UP000825051"/>
    </source>
</evidence>
<evidence type="ECO:0000256" key="4">
    <source>
        <dbReference type="ARBA" id="ARBA00038058"/>
    </source>
</evidence>
<feature type="domain" description="Helicase ATP-binding" evidence="6">
    <location>
        <begin position="32"/>
        <end position="308"/>
    </location>
</feature>
<accession>A0A8F9TTA2</accession>
<evidence type="ECO:0000256" key="3">
    <source>
        <dbReference type="ARBA" id="ARBA00022840"/>
    </source>
</evidence>
<dbReference type="InterPro" id="IPR014013">
    <property type="entry name" value="Helic_SF1/SF2_ATP-bd_DinG/Rad3"/>
</dbReference>
<evidence type="ECO:0000259" key="6">
    <source>
        <dbReference type="PROSITE" id="PS51193"/>
    </source>
</evidence>
<dbReference type="GO" id="GO:0016818">
    <property type="term" value="F:hydrolase activity, acting on acid anhydrides, in phosphorus-containing anhydrides"/>
    <property type="evidence" value="ECO:0007669"/>
    <property type="project" value="InterPro"/>
</dbReference>
<evidence type="ECO:0000256" key="5">
    <source>
        <dbReference type="SAM" id="MobiDB-lite"/>
    </source>
</evidence>
<dbReference type="SUPFAM" id="SSF52540">
    <property type="entry name" value="P-loop containing nucleoside triphosphate hydrolases"/>
    <property type="match status" value="1"/>
</dbReference>
<evidence type="ECO:0000256" key="2">
    <source>
        <dbReference type="ARBA" id="ARBA00022801"/>
    </source>
</evidence>
<reference evidence="7" key="1">
    <citation type="submission" date="2021-08" db="EMBL/GenBank/DDBJ databases">
        <title>Genome of a novel bacterium of the phylum Verrucomicrobia, Oleiharenicola sp. KSB-15.</title>
        <authorList>
            <person name="Chung J.-H."/>
            <person name="Ahn J.-H."/>
            <person name="Yoon Y."/>
            <person name="Kim D.-Y."/>
            <person name="An S.-H."/>
            <person name="Park I."/>
            <person name="Yeon J."/>
        </authorList>
    </citation>
    <scope>NUCLEOTIDE SEQUENCE</scope>
    <source>
        <strain evidence="7">KSB-15</strain>
    </source>
</reference>
<dbReference type="GO" id="GO:0003676">
    <property type="term" value="F:nucleic acid binding"/>
    <property type="evidence" value="ECO:0007669"/>
    <property type="project" value="InterPro"/>
</dbReference>
<dbReference type="AlphaFoldDB" id="A0A8F9TTA2"/>
<dbReference type="KEGG" id="ole:K0B96_09940"/>
<evidence type="ECO:0000256" key="1">
    <source>
        <dbReference type="ARBA" id="ARBA00022741"/>
    </source>
</evidence>
<dbReference type="InterPro" id="IPR027417">
    <property type="entry name" value="P-loop_NTPase"/>
</dbReference>
<dbReference type="Proteomes" id="UP000825051">
    <property type="component" value="Chromosome"/>
</dbReference>
<dbReference type="PROSITE" id="PS51193">
    <property type="entry name" value="HELICASE_ATP_BIND_2"/>
    <property type="match status" value="1"/>
</dbReference>
<sequence>MIGLRDDNDALPPAPPPSRAPELAAHIFADGGSLHAGLTLEHRPEQEQMARAVAGALRDDAALLFEAGTGVGKSLAYLVPGLIHAIDQTRQLVVSTHTISLQEQIEAKDLPLCRRLFKSDPALARYADFKSAVLVGKSNYLCTTRLAAALAGKQELFPTAEHNELLRIADWAATSRAGLRHELSPPPSAEVWEHVNADSSACSRKNCDCERCFYQRARARLRQAQVVIVNHSLLFALINAGGATEKGAARGVIFPDDFVVLDEAHTVPEVATDHFGLRLSSYGVDRLLKYLYNPRTKRGLLTRHGGALECQLVVDSLEAAEQFFGFIADRLLIKQPIVRVREPDVVEPLLEPPLLALIKAVSTLADKLEEGKVRDELLDQKGRLKSCQSSLKQWLALADEKQVYWAERGGRRQTIVTLRTAPIDVAPYLHEELFSRGTAVVCTSATLAIGGEISAFQQRVGAPDAQAVVVRSPFDYERNMRVFVAADVPLPSAKDARLALDALIDYLRFCILRSRGGSLVLFTSYADLRACASALAADFAAAGRPLLVQGGEFSRTELARKLQAAGNGVLFGTDSFWTGVDVPGDSLSQVIITRLPFDPPTHPILEARAEWIRDRGGNPFNELTLPEALIKFRQGIGRLIRSAHDRGVITLLDARVLAKQYGRLFLATLPTSHHVRITRENREEAFQPFA</sequence>
<dbReference type="Gene3D" id="3.40.50.300">
    <property type="entry name" value="P-loop containing nucleotide triphosphate hydrolases"/>
    <property type="match status" value="2"/>
</dbReference>
<evidence type="ECO:0000313" key="7">
    <source>
        <dbReference type="EMBL" id="QYM77646.1"/>
    </source>
</evidence>
<organism evidence="7 8">
    <name type="scientific">Horticoccus luteus</name>
    <dbReference type="NCBI Taxonomy" id="2862869"/>
    <lineage>
        <taxon>Bacteria</taxon>
        <taxon>Pseudomonadati</taxon>
        <taxon>Verrucomicrobiota</taxon>
        <taxon>Opitutia</taxon>
        <taxon>Opitutales</taxon>
        <taxon>Opitutaceae</taxon>
        <taxon>Horticoccus</taxon>
    </lineage>
</organism>
<protein>
    <submittedName>
        <fullName evidence="7">ATP-dependent DNA helicase</fullName>
    </submittedName>
</protein>
<proteinExistence type="inferred from homology"/>
<keyword evidence="2" id="KW-0378">Hydrolase</keyword>
<dbReference type="RefSeq" id="WP_220160751.1">
    <property type="nucleotide sequence ID" value="NZ_CP080507.1"/>
</dbReference>
<keyword evidence="7" id="KW-0347">Helicase</keyword>
<comment type="similarity">
    <text evidence="4">Belongs to the helicase family. DinG subfamily.</text>
</comment>